<reference evidence="1 2" key="1">
    <citation type="submission" date="2013-11" db="EMBL/GenBank/DDBJ databases">
        <title>Draft genome of the bovine lungworm Dictyocaulus viviparus.</title>
        <authorList>
            <person name="Mitreva M."/>
        </authorList>
    </citation>
    <scope>NUCLEOTIDE SEQUENCE [LARGE SCALE GENOMIC DNA]</scope>
    <source>
        <strain evidence="1 2">HannoverDv2000</strain>
    </source>
</reference>
<organism evidence="1 2">
    <name type="scientific">Dictyocaulus viviparus</name>
    <name type="common">Bovine lungworm</name>
    <dbReference type="NCBI Taxonomy" id="29172"/>
    <lineage>
        <taxon>Eukaryota</taxon>
        <taxon>Metazoa</taxon>
        <taxon>Ecdysozoa</taxon>
        <taxon>Nematoda</taxon>
        <taxon>Chromadorea</taxon>
        <taxon>Rhabditida</taxon>
        <taxon>Rhabditina</taxon>
        <taxon>Rhabditomorpha</taxon>
        <taxon>Strongyloidea</taxon>
        <taxon>Metastrongylidae</taxon>
        <taxon>Dictyocaulus</taxon>
    </lineage>
</organism>
<gene>
    <name evidence="1" type="ORF">DICVIV_09591</name>
</gene>
<evidence type="ECO:0000313" key="1">
    <source>
        <dbReference type="EMBL" id="KJH44380.1"/>
    </source>
</evidence>
<dbReference type="InterPro" id="IPR036392">
    <property type="entry name" value="PLAT/LH2_dom_sf"/>
</dbReference>
<dbReference type="Proteomes" id="UP000053766">
    <property type="component" value="Unassembled WGS sequence"/>
</dbReference>
<keyword evidence="2" id="KW-1185">Reference proteome</keyword>
<dbReference type="STRING" id="29172.A0A0D8XIA1"/>
<accession>A0A0D8XIA1</accession>
<name>A0A0D8XIA1_DICVI</name>
<dbReference type="AlphaFoldDB" id="A0A0D8XIA1"/>
<reference evidence="2" key="2">
    <citation type="journal article" date="2016" name="Sci. Rep.">
        <title>Dictyocaulus viviparus genome, variome and transcriptome elucidate lungworm biology and support future intervention.</title>
        <authorList>
            <person name="McNulty S.N."/>
            <person name="Strube C."/>
            <person name="Rosa B.A."/>
            <person name="Martin J.C."/>
            <person name="Tyagi R."/>
            <person name="Choi Y.J."/>
            <person name="Wang Q."/>
            <person name="Hallsworth Pepin K."/>
            <person name="Zhang X."/>
            <person name="Ozersky P."/>
            <person name="Wilson R.K."/>
            <person name="Sternberg P.W."/>
            <person name="Gasser R.B."/>
            <person name="Mitreva M."/>
        </authorList>
    </citation>
    <scope>NUCLEOTIDE SEQUENCE [LARGE SCALE GENOMIC DNA]</scope>
    <source>
        <strain evidence="2">HannoverDv2000</strain>
    </source>
</reference>
<dbReference type="EMBL" id="KN716478">
    <property type="protein sequence ID" value="KJH44380.1"/>
    <property type="molecule type" value="Genomic_DNA"/>
</dbReference>
<proteinExistence type="predicted"/>
<dbReference type="SUPFAM" id="SSF49723">
    <property type="entry name" value="Lipase/lipooxygenase domain (PLAT/LH2 domain)"/>
    <property type="match status" value="1"/>
</dbReference>
<sequence>MEGLSTKNKKHTFTSETDDWVLKMSVEKASDVIPNVALCSGHQAFPMTYQPNESGDKLYTYEMKGNSIGNLQKLRVGMGELGPSEHFYIKKMRLENRSTKTMLRFPSVDTEFQRNQVYEFSPVYPDIQPTLNILYTISLTTIESSGLFSTVINIIGEDGDSGMRKFNDDVPFVEGTNHNFDIDAVNLGVLKELDLLIEGDENSSWLVRIVVGMADSNVKYITDLANLPKPGQLVQLPLRQQ</sequence>
<evidence type="ECO:0000313" key="2">
    <source>
        <dbReference type="Proteomes" id="UP000053766"/>
    </source>
</evidence>
<protein>
    <recommendedName>
        <fullName evidence="3">PLAT domain-containing protein</fullName>
    </recommendedName>
</protein>
<dbReference type="OrthoDB" id="5322100at2759"/>
<dbReference type="Gene3D" id="2.60.60.20">
    <property type="entry name" value="PLAT/LH2 domain"/>
    <property type="match status" value="1"/>
</dbReference>
<evidence type="ECO:0008006" key="3">
    <source>
        <dbReference type="Google" id="ProtNLM"/>
    </source>
</evidence>